<reference evidence="12" key="1">
    <citation type="submission" date="2016-09" db="EMBL/GenBank/DDBJ databases">
        <title>Complete Genome Sequence of Brevibacterium linens SMQ-1335.</title>
        <authorList>
            <person name="de Melo A.G."/>
            <person name="Labrie S.J."/>
            <person name="Dumaresq J."/>
            <person name="Roberts R.J."/>
            <person name="Tremblay D.M."/>
            <person name="Moineau S."/>
        </authorList>
    </citation>
    <scope>NUCLEOTIDE SEQUENCE [LARGE SCALE GENOMIC DNA]</scope>
    <source>
        <strain evidence="12">SMQ-1335</strain>
    </source>
</reference>
<evidence type="ECO:0000256" key="6">
    <source>
        <dbReference type="ARBA" id="ARBA00037281"/>
    </source>
</evidence>
<keyword evidence="3" id="KW-0328">Glycosyltransferase</keyword>
<comment type="function">
    <text evidence="6">Catalyzes the glycosylation of 4,4'-diaponeurosporenoate, i.e. the esterification of glucose at the C1'' position with the carboxyl group of 4,4'-diaponeurosporenic acid, to form glycosyl-4,4'-diaponeurosporenoate. This is a step in the biosynthesis of staphyloxanthin, an orange pigment present in most staphylococci strains.</text>
</comment>
<evidence type="ECO:0000313" key="12">
    <source>
        <dbReference type="Proteomes" id="UP000094793"/>
    </source>
</evidence>
<keyword evidence="4 11" id="KW-0808">Transferase</keyword>
<organism evidence="11 12">
    <name type="scientific">Brevibacterium aurantiacum</name>
    <dbReference type="NCBI Taxonomy" id="273384"/>
    <lineage>
        <taxon>Bacteria</taxon>
        <taxon>Bacillati</taxon>
        <taxon>Actinomycetota</taxon>
        <taxon>Actinomycetes</taxon>
        <taxon>Micrococcales</taxon>
        <taxon>Brevibacteriaceae</taxon>
        <taxon>Brevibacterium</taxon>
    </lineage>
</organism>
<dbReference type="Pfam" id="PF00535">
    <property type="entry name" value="Glycos_transf_2"/>
    <property type="match status" value="1"/>
</dbReference>
<keyword evidence="2" id="KW-1003">Cell membrane</keyword>
<comment type="pathway">
    <text evidence="7">Carotenoid biosynthesis; staphyloxanthin biosynthesis; staphyloxanthin from farnesyl diphosphate: step 4/5.</text>
</comment>
<dbReference type="KEGG" id="blin:BLSMQ_0607"/>
<dbReference type="PANTHER" id="PTHR43646">
    <property type="entry name" value="GLYCOSYLTRANSFERASE"/>
    <property type="match status" value="1"/>
</dbReference>
<dbReference type="EMBL" id="CP017150">
    <property type="protein sequence ID" value="AOP52321.1"/>
    <property type="molecule type" value="Genomic_DNA"/>
</dbReference>
<evidence type="ECO:0000256" key="7">
    <source>
        <dbReference type="ARBA" id="ARBA00037904"/>
    </source>
</evidence>
<dbReference type="InterPro" id="IPR001173">
    <property type="entry name" value="Glyco_trans_2-like"/>
</dbReference>
<comment type="similarity">
    <text evidence="8">Belongs to the glycosyltransferase 2 family. CrtQ subfamily.</text>
</comment>
<proteinExistence type="inferred from homology"/>
<dbReference type="OrthoDB" id="9777873at2"/>
<dbReference type="GO" id="GO:0005886">
    <property type="term" value="C:plasma membrane"/>
    <property type="evidence" value="ECO:0007669"/>
    <property type="project" value="UniProtKB-SubCell"/>
</dbReference>
<name>A0A1D7VZV9_BREAU</name>
<evidence type="ECO:0000313" key="11">
    <source>
        <dbReference type="EMBL" id="AOP52321.1"/>
    </source>
</evidence>
<dbReference type="GO" id="GO:0016757">
    <property type="term" value="F:glycosyltransferase activity"/>
    <property type="evidence" value="ECO:0007669"/>
    <property type="project" value="UniProtKB-KW"/>
</dbReference>
<keyword evidence="5" id="KW-0472">Membrane</keyword>
<protein>
    <recommendedName>
        <fullName evidence="9">4,4'-diaponeurosporenoate glycosyltransferase</fullName>
    </recommendedName>
</protein>
<evidence type="ECO:0000256" key="3">
    <source>
        <dbReference type="ARBA" id="ARBA00022676"/>
    </source>
</evidence>
<dbReference type="InterPro" id="IPR029044">
    <property type="entry name" value="Nucleotide-diphossugar_trans"/>
</dbReference>
<sequence>MIDVFAVIVPAHNEEDEIKGCLESVMASVSYARHTSAVAHIRVIVVADACTDSTLDLVTDFASRNPIVEVVTVSFNNVGIARNTAAEYFIGQRGIHTQPALDAMWLAFTDADSRVPEHWIASQIRHAELGVDCVVGTVAPRPETGSSELLAKWHAAHELGEDHPFVFGANLGVRGSYFELVDGIPPLPCGEDAALVAAVLDAGGRVLRTDTCRVLTSARLEGRAAGGFSAYLQELA</sequence>
<evidence type="ECO:0000256" key="8">
    <source>
        <dbReference type="ARBA" id="ARBA00038120"/>
    </source>
</evidence>
<evidence type="ECO:0000256" key="5">
    <source>
        <dbReference type="ARBA" id="ARBA00023136"/>
    </source>
</evidence>
<dbReference type="PANTHER" id="PTHR43646:SF2">
    <property type="entry name" value="GLYCOSYLTRANSFERASE 2-LIKE DOMAIN-CONTAINING PROTEIN"/>
    <property type="match status" value="1"/>
</dbReference>
<dbReference type="SUPFAM" id="SSF53448">
    <property type="entry name" value="Nucleotide-diphospho-sugar transferases"/>
    <property type="match status" value="1"/>
</dbReference>
<accession>A0A1D7VZV9</accession>
<dbReference type="Proteomes" id="UP000094793">
    <property type="component" value="Chromosome"/>
</dbReference>
<gene>
    <name evidence="11" type="ORF">BLSMQ_0607</name>
</gene>
<evidence type="ECO:0000256" key="9">
    <source>
        <dbReference type="ARBA" id="ARBA00040345"/>
    </source>
</evidence>
<evidence type="ECO:0000256" key="2">
    <source>
        <dbReference type="ARBA" id="ARBA00022475"/>
    </source>
</evidence>
<comment type="subcellular location">
    <subcellularLocation>
        <location evidence="1">Cell membrane</location>
    </subcellularLocation>
</comment>
<dbReference type="eggNOG" id="COG1215">
    <property type="taxonomic scope" value="Bacteria"/>
</dbReference>
<dbReference type="RefSeq" id="WP_009885165.1">
    <property type="nucleotide sequence ID" value="NZ_AAGP01000050.1"/>
</dbReference>
<dbReference type="AlphaFoldDB" id="A0A1D7VZV9"/>
<dbReference type="Gene3D" id="3.90.550.10">
    <property type="entry name" value="Spore Coat Polysaccharide Biosynthesis Protein SpsA, Chain A"/>
    <property type="match status" value="1"/>
</dbReference>
<evidence type="ECO:0000256" key="4">
    <source>
        <dbReference type="ARBA" id="ARBA00022679"/>
    </source>
</evidence>
<dbReference type="PATRIC" id="fig|1703.10.peg.630"/>
<feature type="domain" description="Glycosyltransferase 2-like" evidence="10">
    <location>
        <begin position="7"/>
        <end position="146"/>
    </location>
</feature>
<evidence type="ECO:0000256" key="1">
    <source>
        <dbReference type="ARBA" id="ARBA00004236"/>
    </source>
</evidence>
<evidence type="ECO:0000259" key="10">
    <source>
        <dbReference type="Pfam" id="PF00535"/>
    </source>
</evidence>